<evidence type="ECO:0000313" key="10">
    <source>
        <dbReference type="EMBL" id="CDK30532.1"/>
    </source>
</evidence>
<feature type="binding site" evidence="6">
    <location>
        <begin position="322"/>
        <end position="325"/>
    </location>
    <ligand>
        <name>GTP</name>
        <dbReference type="ChEBI" id="CHEBI:37565"/>
    </ligand>
</feature>
<dbReference type="eggNOG" id="COG2262">
    <property type="taxonomic scope" value="Bacteria"/>
</dbReference>
<dbReference type="InterPro" id="IPR042108">
    <property type="entry name" value="GTPase_HflX_N_sf"/>
</dbReference>
<dbReference type="RefSeq" id="WP_023791804.1">
    <property type="nucleotide sequence ID" value="NC_023003.1"/>
</dbReference>
<dbReference type="PIRSF" id="PIRSF006809">
    <property type="entry name" value="GTP-binding_hflX_prd"/>
    <property type="match status" value="1"/>
</dbReference>
<evidence type="ECO:0000256" key="5">
    <source>
        <dbReference type="HAMAP-Rule" id="MF_00900"/>
    </source>
</evidence>
<dbReference type="GO" id="GO:0005737">
    <property type="term" value="C:cytoplasm"/>
    <property type="evidence" value="ECO:0007669"/>
    <property type="project" value="UniProtKB-SubCell"/>
</dbReference>
<comment type="subcellular location">
    <subcellularLocation>
        <location evidence="5">Cytoplasm</location>
    </subcellularLocation>
    <text evidence="5">May associate with membranes.</text>
</comment>
<comment type="subunit">
    <text evidence="5">Monomer. Associates with the 50S ribosomal subunit.</text>
</comment>
<dbReference type="InterPro" id="IPR025121">
    <property type="entry name" value="GTPase_HflX_N"/>
</dbReference>
<dbReference type="OrthoDB" id="9812272at2"/>
<dbReference type="SUPFAM" id="SSF52540">
    <property type="entry name" value="P-loop containing nucleoside triphosphate hydrolases"/>
    <property type="match status" value="1"/>
</dbReference>
<keyword evidence="2 5" id="KW-0547">Nucleotide-binding</keyword>
<keyword evidence="10" id="KW-0645">Protease</keyword>
<dbReference type="PANTHER" id="PTHR10229:SF0">
    <property type="entry name" value="GTP-BINDING PROTEIN 6-RELATED"/>
    <property type="match status" value="1"/>
</dbReference>
<feature type="binding site" evidence="7">
    <location>
        <position position="237"/>
    </location>
    <ligand>
        <name>Mg(2+)</name>
        <dbReference type="ChEBI" id="CHEBI:18420"/>
    </ligand>
</feature>
<comment type="cofactor">
    <cofactor evidence="7">
        <name>Mg(2+)</name>
        <dbReference type="ChEBI" id="CHEBI:18420"/>
    </cofactor>
</comment>
<protein>
    <recommendedName>
        <fullName evidence="5">GTPase HflX</fullName>
    </recommendedName>
    <alternativeName>
        <fullName evidence="5">GTP-binding protein HflX</fullName>
    </alternativeName>
</protein>
<feature type="binding site" evidence="6">
    <location>
        <begin position="347"/>
        <end position="349"/>
    </location>
    <ligand>
        <name>GTP</name>
        <dbReference type="ChEBI" id="CHEBI:37565"/>
    </ligand>
</feature>
<dbReference type="InterPro" id="IPR016496">
    <property type="entry name" value="GTPase_HflX"/>
</dbReference>
<keyword evidence="10" id="KW-0378">Hydrolase</keyword>
<dbReference type="Gene3D" id="6.10.250.2860">
    <property type="match status" value="1"/>
</dbReference>
<dbReference type="KEGG" id="dpb:BABL1_gene_487"/>
<evidence type="ECO:0000259" key="9">
    <source>
        <dbReference type="PROSITE" id="PS51705"/>
    </source>
</evidence>
<dbReference type="PANTHER" id="PTHR10229">
    <property type="entry name" value="GTP-BINDING PROTEIN HFLX"/>
    <property type="match status" value="1"/>
</dbReference>
<dbReference type="AlphaFoldDB" id="V6DG12"/>
<accession>V6DG12</accession>
<keyword evidence="11" id="KW-1185">Reference proteome</keyword>
<dbReference type="STRING" id="673862.BABL1_gene_487"/>
<dbReference type="EMBL" id="HG793133">
    <property type="protein sequence ID" value="CDK30532.1"/>
    <property type="molecule type" value="Genomic_DNA"/>
</dbReference>
<dbReference type="Gene3D" id="3.40.50.300">
    <property type="entry name" value="P-loop containing nucleotide triphosphate hydrolases"/>
    <property type="match status" value="1"/>
</dbReference>
<feature type="binding site" evidence="6">
    <location>
        <begin position="235"/>
        <end position="239"/>
    </location>
    <ligand>
        <name>GTP</name>
        <dbReference type="ChEBI" id="CHEBI:37565"/>
    </ligand>
</feature>
<dbReference type="HOGENOM" id="CLU_019597_2_2_7"/>
<dbReference type="Proteomes" id="UP000018769">
    <property type="component" value="Chromosome I"/>
</dbReference>
<evidence type="ECO:0000256" key="7">
    <source>
        <dbReference type="PIRSR" id="PIRSR006809-2"/>
    </source>
</evidence>
<feature type="binding site" evidence="6">
    <location>
        <begin position="210"/>
        <end position="217"/>
    </location>
    <ligand>
        <name>GTP</name>
        <dbReference type="ChEBI" id="CHEBI:37565"/>
    </ligand>
</feature>
<name>V6DG12_9BACT</name>
<keyword evidence="8" id="KW-0175">Coiled coil</keyword>
<evidence type="ECO:0000256" key="4">
    <source>
        <dbReference type="ARBA" id="ARBA00023134"/>
    </source>
</evidence>
<sequence>MKNIQKPTIIHPKTLLIGIIAPYNTTKNIESYYEEFISLVESNGIEYDNTYFTRLREIDSAYFVTKGKLEELIKICQEEDIEEVIFSESLNGQQERNLSKALNCKVFDRTQLILEIFEKGAHSAEGKLQVELAMLQHKKTRVAGRGIHMSQQSGRIGVRGPGETAKEKELQHIDRRISKLRSELSDLEKHRQTQRQSRLESKIPLICLVGYTNAGKSTILNTLTKSNVLAENKLFATLDTTTRELYIDHEKKGLISDTVGFIQQIPHKLIEAFKSTLTELQYAHLLLLVVDVSDLNWESEIAVVLEVLKEIEIEKPILYVFNKIDKIENKEIFQFSVRNYQPHILISATSKEGIQPLIDFLRNWYPANY</sequence>
<feature type="coiled-coil region" evidence="8">
    <location>
        <begin position="170"/>
        <end position="197"/>
    </location>
</feature>
<keyword evidence="1 7" id="KW-0479">Metal-binding</keyword>
<dbReference type="Gene3D" id="3.40.50.11060">
    <property type="entry name" value="GTPase HflX, N-terminal domain"/>
    <property type="match status" value="1"/>
</dbReference>
<reference evidence="10 11" key="1">
    <citation type="journal article" date="2015" name="Biol. Direct">
        <title>Babela massiliensis, a representative of a widespread bacterial phylum with unusual adaptations to parasitism in amoebae.</title>
        <authorList>
            <person name="Pagnier I."/>
            <person name="Yutin N."/>
            <person name="Croce O."/>
            <person name="Makarova K.S."/>
            <person name="Wolf Y.I."/>
            <person name="Benamar S."/>
            <person name="Raoult D."/>
            <person name="Koonin E.V."/>
            <person name="La Scola B."/>
        </authorList>
    </citation>
    <scope>NUCLEOTIDE SEQUENCE [LARGE SCALE GENOMIC DNA]</scope>
    <source>
        <strain evidence="11">BABL1</strain>
    </source>
</reference>
<dbReference type="GO" id="GO:0006508">
    <property type="term" value="P:proteolysis"/>
    <property type="evidence" value="ECO:0007669"/>
    <property type="project" value="UniProtKB-KW"/>
</dbReference>
<dbReference type="Pfam" id="PF13167">
    <property type="entry name" value="GTP-bdg_N"/>
    <property type="match status" value="1"/>
</dbReference>
<dbReference type="Pfam" id="PF01926">
    <property type="entry name" value="MMR_HSR1"/>
    <property type="match status" value="1"/>
</dbReference>
<evidence type="ECO:0000256" key="6">
    <source>
        <dbReference type="PIRSR" id="PIRSR006809-1"/>
    </source>
</evidence>
<feature type="binding site" evidence="6">
    <location>
        <begin position="257"/>
        <end position="260"/>
    </location>
    <ligand>
        <name>GTP</name>
        <dbReference type="ChEBI" id="CHEBI:37565"/>
    </ligand>
</feature>
<dbReference type="Pfam" id="PF16360">
    <property type="entry name" value="GTP-bdg_M"/>
    <property type="match status" value="1"/>
</dbReference>
<dbReference type="InterPro" id="IPR006073">
    <property type="entry name" value="GTP-bd"/>
</dbReference>
<dbReference type="InterPro" id="IPR032305">
    <property type="entry name" value="GTP-bd_M"/>
</dbReference>
<dbReference type="PROSITE" id="PS51705">
    <property type="entry name" value="G_HFLX"/>
    <property type="match status" value="1"/>
</dbReference>
<feature type="binding site" evidence="7">
    <location>
        <position position="217"/>
    </location>
    <ligand>
        <name>Mg(2+)</name>
        <dbReference type="ChEBI" id="CHEBI:18420"/>
    </ligand>
</feature>
<keyword evidence="4 5" id="KW-0342">GTP-binding</keyword>
<dbReference type="GO" id="GO:0003924">
    <property type="term" value="F:GTPase activity"/>
    <property type="evidence" value="ECO:0007669"/>
    <property type="project" value="UniProtKB-UniRule"/>
</dbReference>
<dbReference type="PRINTS" id="PR00326">
    <property type="entry name" value="GTP1OBG"/>
</dbReference>
<proteinExistence type="inferred from homology"/>
<evidence type="ECO:0000256" key="2">
    <source>
        <dbReference type="ARBA" id="ARBA00022741"/>
    </source>
</evidence>
<organism evidence="10 11">
    <name type="scientific">Candidatus Babela massiliensis</name>
    <dbReference type="NCBI Taxonomy" id="673862"/>
    <lineage>
        <taxon>Bacteria</taxon>
        <taxon>Candidatus Babelota</taxon>
        <taxon>Candidatus Babeliae</taxon>
        <taxon>Candidatus Babeliales</taxon>
        <taxon>Candidatus Babeliaceae</taxon>
        <taxon>Candidatus Babela</taxon>
    </lineage>
</organism>
<dbReference type="HAMAP" id="MF_00900">
    <property type="entry name" value="GTPase_HflX"/>
    <property type="match status" value="1"/>
</dbReference>
<dbReference type="PATRIC" id="fig|673862.3.peg.418"/>
<evidence type="ECO:0000256" key="1">
    <source>
        <dbReference type="ARBA" id="ARBA00022723"/>
    </source>
</evidence>
<gene>
    <name evidence="5 10" type="primary">hflX</name>
    <name evidence="10" type="ORF">BABL1_gene_487</name>
</gene>
<keyword evidence="3 7" id="KW-0460">Magnesium</keyword>
<evidence type="ECO:0000256" key="8">
    <source>
        <dbReference type="SAM" id="Coils"/>
    </source>
</evidence>
<dbReference type="GO" id="GO:0043022">
    <property type="term" value="F:ribosome binding"/>
    <property type="evidence" value="ECO:0007669"/>
    <property type="project" value="TreeGrafter"/>
</dbReference>
<dbReference type="InterPro" id="IPR030394">
    <property type="entry name" value="G_HFLX_dom"/>
</dbReference>
<dbReference type="InterPro" id="IPR027417">
    <property type="entry name" value="P-loop_NTPase"/>
</dbReference>
<dbReference type="NCBIfam" id="TIGR03156">
    <property type="entry name" value="GTP_HflX"/>
    <property type="match status" value="1"/>
</dbReference>
<dbReference type="GO" id="GO:0046872">
    <property type="term" value="F:metal ion binding"/>
    <property type="evidence" value="ECO:0007669"/>
    <property type="project" value="UniProtKB-KW"/>
</dbReference>
<dbReference type="GO" id="GO:0005525">
    <property type="term" value="F:GTP binding"/>
    <property type="evidence" value="ECO:0007669"/>
    <property type="project" value="UniProtKB-UniRule"/>
</dbReference>
<feature type="domain" description="Hflx-type G" evidence="9">
    <location>
        <begin position="204"/>
        <end position="369"/>
    </location>
</feature>
<evidence type="ECO:0000313" key="11">
    <source>
        <dbReference type="Proteomes" id="UP000018769"/>
    </source>
</evidence>
<dbReference type="CDD" id="cd01878">
    <property type="entry name" value="HflX"/>
    <property type="match status" value="1"/>
</dbReference>
<keyword evidence="5" id="KW-0963">Cytoplasm</keyword>
<comment type="function">
    <text evidence="5">GTPase that associates with the 50S ribosomal subunit and may have a role during protein synthesis or ribosome biogenesis.</text>
</comment>
<dbReference type="GO" id="GO:0008233">
    <property type="term" value="F:peptidase activity"/>
    <property type="evidence" value="ECO:0007669"/>
    <property type="project" value="UniProtKB-KW"/>
</dbReference>
<evidence type="ECO:0000256" key="3">
    <source>
        <dbReference type="ARBA" id="ARBA00022842"/>
    </source>
</evidence>
<comment type="similarity">
    <text evidence="5">Belongs to the TRAFAC class OBG-HflX-like GTPase superfamily. HflX GTPase family.</text>
</comment>